<evidence type="ECO:0000259" key="13">
    <source>
        <dbReference type="PROSITE" id="PS50240"/>
    </source>
</evidence>
<feature type="chain" id="PRO_5039891975" description="Peptidase S1 domain-containing protein" evidence="12">
    <location>
        <begin position="19"/>
        <end position="365"/>
    </location>
</feature>
<evidence type="ECO:0000256" key="5">
    <source>
        <dbReference type="ARBA" id="ARBA00022757"/>
    </source>
</evidence>
<dbReference type="PANTHER" id="PTHR24260">
    <property type="match status" value="1"/>
</dbReference>
<accession>A0A9J6BMI7</accession>
<dbReference type="PANTHER" id="PTHR24260:SF147">
    <property type="entry name" value="EG:BACR7A4.3 PROTEIN-RELATED"/>
    <property type="match status" value="1"/>
</dbReference>
<evidence type="ECO:0000256" key="9">
    <source>
        <dbReference type="ARBA" id="ARBA00023157"/>
    </source>
</evidence>
<keyword evidence="3 11" id="KW-0645">Protease</keyword>
<dbReference type="InterPro" id="IPR018114">
    <property type="entry name" value="TRYPSIN_HIS"/>
</dbReference>
<dbReference type="InterPro" id="IPR051333">
    <property type="entry name" value="CLIP_Serine_Protease"/>
</dbReference>
<sequence length="365" mass="41018">MKHHLFLILPQIVLINCAFNKLENDKCSSDFTGNNGVCVEAKNCPAFKTNRNQLTICSFKNRIPIICCPEVKNEFKTRISAEKCNEFNKLPESTQNIRIVRQIFFNKGDKLLHPTFVGGQRTEIDEFLHMSAIGWQQNDGTIDWKCGGSLISEKFVLSAAHCSSSARKRPDIIRVGARDLNDLQSQKNLQDFAIINIFIHPEYKSSVNYHDIALFELNRNAVLNANFKPACLYQSNDDTVIPIEAMGYGQTSFAGLKSDHLLKGFLTIVNNTECNKSYDDDKSHLPQGITDMQICAWDPAGNRDTCQGDSGGPLQTTKFTPNSIRYYEIIGVTSFGKFCAAGIPGVYVRVYSYLDWIESIVWPSS</sequence>
<evidence type="ECO:0000256" key="6">
    <source>
        <dbReference type="ARBA" id="ARBA00022801"/>
    </source>
</evidence>
<keyword evidence="9" id="KW-1015">Disulfide bond</keyword>
<dbReference type="GO" id="GO:0007586">
    <property type="term" value="P:digestion"/>
    <property type="evidence" value="ECO:0007669"/>
    <property type="project" value="UniProtKB-KW"/>
</dbReference>
<dbReference type="SUPFAM" id="SSF50494">
    <property type="entry name" value="Trypsin-like serine proteases"/>
    <property type="match status" value="1"/>
</dbReference>
<dbReference type="AlphaFoldDB" id="A0A9J6BMI7"/>
<comment type="subcellular location">
    <subcellularLocation>
        <location evidence="1">Secreted</location>
    </subcellularLocation>
</comment>
<reference evidence="14" key="1">
    <citation type="submission" date="2021-03" db="EMBL/GenBank/DDBJ databases">
        <title>Chromosome level genome of the anhydrobiotic midge Polypedilum vanderplanki.</title>
        <authorList>
            <person name="Yoshida Y."/>
            <person name="Kikawada T."/>
            <person name="Gusev O."/>
        </authorList>
    </citation>
    <scope>NUCLEOTIDE SEQUENCE</scope>
    <source>
        <strain evidence="14">NIAS01</strain>
        <tissue evidence="14">Whole body or cell culture</tissue>
    </source>
</reference>
<dbReference type="PROSITE" id="PS50240">
    <property type="entry name" value="TRYPSIN_DOM"/>
    <property type="match status" value="1"/>
</dbReference>
<dbReference type="InterPro" id="IPR009003">
    <property type="entry name" value="Peptidase_S1_PA"/>
</dbReference>
<dbReference type="InterPro" id="IPR001254">
    <property type="entry name" value="Trypsin_dom"/>
</dbReference>
<dbReference type="FunFam" id="2.40.10.10:FF:000047">
    <property type="entry name" value="Trypsin eta"/>
    <property type="match status" value="1"/>
</dbReference>
<evidence type="ECO:0000256" key="7">
    <source>
        <dbReference type="ARBA" id="ARBA00022825"/>
    </source>
</evidence>
<gene>
    <name evidence="14" type="ORF">PVAND_001303</name>
</gene>
<name>A0A9J6BMI7_POLVA</name>
<comment type="caution">
    <text evidence="14">The sequence shown here is derived from an EMBL/GenBank/DDBJ whole genome shotgun (WGS) entry which is preliminary data.</text>
</comment>
<evidence type="ECO:0000256" key="11">
    <source>
        <dbReference type="RuleBase" id="RU363034"/>
    </source>
</evidence>
<dbReference type="InterPro" id="IPR033116">
    <property type="entry name" value="TRYPSIN_SER"/>
</dbReference>
<dbReference type="InterPro" id="IPR043504">
    <property type="entry name" value="Peptidase_S1_PA_chymotrypsin"/>
</dbReference>
<dbReference type="PRINTS" id="PR00722">
    <property type="entry name" value="CHYMOTRYPSIN"/>
</dbReference>
<keyword evidence="15" id="KW-1185">Reference proteome</keyword>
<keyword evidence="6 11" id="KW-0378">Hydrolase</keyword>
<comment type="similarity">
    <text evidence="10">Belongs to the peptidase S1 family. CLIP subfamily.</text>
</comment>
<dbReference type="InterPro" id="IPR022700">
    <property type="entry name" value="CLIP"/>
</dbReference>
<dbReference type="PROSITE" id="PS00134">
    <property type="entry name" value="TRYPSIN_HIS"/>
    <property type="match status" value="1"/>
</dbReference>
<dbReference type="Pfam" id="PF00089">
    <property type="entry name" value="Trypsin"/>
    <property type="match status" value="1"/>
</dbReference>
<keyword evidence="2" id="KW-0964">Secreted</keyword>
<dbReference type="SMART" id="SM00680">
    <property type="entry name" value="CLIP"/>
    <property type="match status" value="1"/>
</dbReference>
<evidence type="ECO:0000256" key="10">
    <source>
        <dbReference type="ARBA" id="ARBA00024195"/>
    </source>
</evidence>
<evidence type="ECO:0000256" key="1">
    <source>
        <dbReference type="ARBA" id="ARBA00004613"/>
    </source>
</evidence>
<dbReference type="Proteomes" id="UP001107558">
    <property type="component" value="Chromosome 3"/>
</dbReference>
<keyword evidence="7 11" id="KW-0720">Serine protease</keyword>
<keyword evidence="5" id="KW-0222">Digestion</keyword>
<evidence type="ECO:0000256" key="12">
    <source>
        <dbReference type="SAM" id="SignalP"/>
    </source>
</evidence>
<evidence type="ECO:0000256" key="4">
    <source>
        <dbReference type="ARBA" id="ARBA00022729"/>
    </source>
</evidence>
<dbReference type="Gene3D" id="2.40.10.10">
    <property type="entry name" value="Trypsin-like serine proteases"/>
    <property type="match status" value="1"/>
</dbReference>
<dbReference type="OrthoDB" id="6339452at2759"/>
<dbReference type="PROSITE" id="PS00135">
    <property type="entry name" value="TRYPSIN_SER"/>
    <property type="match status" value="1"/>
</dbReference>
<evidence type="ECO:0000313" key="14">
    <source>
        <dbReference type="EMBL" id="KAG5671089.1"/>
    </source>
</evidence>
<proteinExistence type="inferred from homology"/>
<evidence type="ECO:0000256" key="3">
    <source>
        <dbReference type="ARBA" id="ARBA00022670"/>
    </source>
</evidence>
<dbReference type="CDD" id="cd00190">
    <property type="entry name" value="Tryp_SPc"/>
    <property type="match status" value="1"/>
</dbReference>
<evidence type="ECO:0000313" key="15">
    <source>
        <dbReference type="Proteomes" id="UP001107558"/>
    </source>
</evidence>
<evidence type="ECO:0000256" key="8">
    <source>
        <dbReference type="ARBA" id="ARBA00023145"/>
    </source>
</evidence>
<feature type="domain" description="Peptidase S1" evidence="13">
    <location>
        <begin position="116"/>
        <end position="362"/>
    </location>
</feature>
<dbReference type="InterPro" id="IPR001314">
    <property type="entry name" value="Peptidase_S1A"/>
</dbReference>
<keyword evidence="4 12" id="KW-0732">Signal</keyword>
<dbReference type="EMBL" id="JADBJN010000003">
    <property type="protein sequence ID" value="KAG5671089.1"/>
    <property type="molecule type" value="Genomic_DNA"/>
</dbReference>
<dbReference type="SMART" id="SM00020">
    <property type="entry name" value="Tryp_SPc"/>
    <property type="match status" value="1"/>
</dbReference>
<dbReference type="GO" id="GO:0004252">
    <property type="term" value="F:serine-type endopeptidase activity"/>
    <property type="evidence" value="ECO:0007669"/>
    <property type="project" value="InterPro"/>
</dbReference>
<keyword evidence="8" id="KW-0865">Zymogen</keyword>
<protein>
    <recommendedName>
        <fullName evidence="13">Peptidase S1 domain-containing protein</fullName>
    </recommendedName>
</protein>
<feature type="signal peptide" evidence="12">
    <location>
        <begin position="1"/>
        <end position="18"/>
    </location>
</feature>
<dbReference type="GO" id="GO:0005576">
    <property type="term" value="C:extracellular region"/>
    <property type="evidence" value="ECO:0007669"/>
    <property type="project" value="UniProtKB-SubCell"/>
</dbReference>
<organism evidence="14 15">
    <name type="scientific">Polypedilum vanderplanki</name>
    <name type="common">Sleeping chironomid midge</name>
    <dbReference type="NCBI Taxonomy" id="319348"/>
    <lineage>
        <taxon>Eukaryota</taxon>
        <taxon>Metazoa</taxon>
        <taxon>Ecdysozoa</taxon>
        <taxon>Arthropoda</taxon>
        <taxon>Hexapoda</taxon>
        <taxon>Insecta</taxon>
        <taxon>Pterygota</taxon>
        <taxon>Neoptera</taxon>
        <taxon>Endopterygota</taxon>
        <taxon>Diptera</taxon>
        <taxon>Nematocera</taxon>
        <taxon>Chironomoidea</taxon>
        <taxon>Chironomidae</taxon>
        <taxon>Chironominae</taxon>
        <taxon>Polypedilum</taxon>
        <taxon>Polypedilum</taxon>
    </lineage>
</organism>
<dbReference type="GO" id="GO:0016485">
    <property type="term" value="P:protein processing"/>
    <property type="evidence" value="ECO:0007669"/>
    <property type="project" value="UniProtKB-ARBA"/>
</dbReference>
<evidence type="ECO:0000256" key="2">
    <source>
        <dbReference type="ARBA" id="ARBA00022525"/>
    </source>
</evidence>